<keyword evidence="2" id="KW-1185">Reference proteome</keyword>
<accession>A0A171CPQ3</accession>
<evidence type="ECO:0000313" key="2">
    <source>
        <dbReference type="Proteomes" id="UP000077701"/>
    </source>
</evidence>
<protein>
    <submittedName>
        <fullName evidence="1">Uncharacterized protein</fullName>
    </submittedName>
</protein>
<organism evidence="1 2">
    <name type="scientific">Planomonospora sphaerica</name>
    <dbReference type="NCBI Taxonomy" id="161355"/>
    <lineage>
        <taxon>Bacteria</taxon>
        <taxon>Bacillati</taxon>
        <taxon>Actinomycetota</taxon>
        <taxon>Actinomycetes</taxon>
        <taxon>Streptosporangiales</taxon>
        <taxon>Streptosporangiaceae</taxon>
        <taxon>Planomonospora</taxon>
    </lineage>
</organism>
<reference evidence="1 2" key="1">
    <citation type="journal article" date="2016" name="Genome Announc.">
        <title>Draft Genome Sequence of Planomonospora sphaerica JCM9374, a Rare Actinomycete.</title>
        <authorList>
            <person name="Dohra H."/>
            <person name="Suzuki T."/>
            <person name="Inoue Y."/>
            <person name="Kodani S."/>
        </authorList>
    </citation>
    <scope>NUCLEOTIDE SEQUENCE [LARGE SCALE GENOMIC DNA]</scope>
    <source>
        <strain evidence="1 2">JCM 9374</strain>
    </source>
</reference>
<dbReference type="EMBL" id="BDCX01000006">
    <property type="protein sequence ID" value="GAT67031.1"/>
    <property type="molecule type" value="Genomic_DNA"/>
</dbReference>
<name>A0A171CPQ3_9ACTN</name>
<sequence length="108" mass="10906">MAEGLQLVADPADWLPGTVSGWRLVAAAGWATLTAPDATIVYDGELALWPSCRQAAIANGWVWLGVGVVGLGEGCDIGQALRTAAGAGLLATGLAAASFPGPLAQHRQ</sequence>
<reference evidence="2" key="2">
    <citation type="submission" date="2016-04" db="EMBL/GenBank/DDBJ databases">
        <title>Planomonospora sphaerica JCM9374 whole genome shotgun sequence.</title>
        <authorList>
            <person name="Suzuki T."/>
            <person name="Dohra H."/>
            <person name="Kodani S."/>
        </authorList>
    </citation>
    <scope>NUCLEOTIDE SEQUENCE [LARGE SCALE GENOMIC DNA]</scope>
    <source>
        <strain evidence="2">JCM 9374</strain>
    </source>
</reference>
<dbReference type="STRING" id="161355.PS9374_02684"/>
<gene>
    <name evidence="1" type="ORF">PS9374_02684</name>
</gene>
<evidence type="ECO:0000313" key="1">
    <source>
        <dbReference type="EMBL" id="GAT67031.1"/>
    </source>
</evidence>
<dbReference type="AlphaFoldDB" id="A0A171CPQ3"/>
<dbReference type="RefSeq" id="WP_068897151.1">
    <property type="nucleotide sequence ID" value="NZ_BDCX01000006.1"/>
</dbReference>
<proteinExistence type="predicted"/>
<dbReference type="Proteomes" id="UP000077701">
    <property type="component" value="Unassembled WGS sequence"/>
</dbReference>
<comment type="caution">
    <text evidence="1">The sequence shown here is derived from an EMBL/GenBank/DDBJ whole genome shotgun (WGS) entry which is preliminary data.</text>
</comment>